<accession>A0A934IF58</accession>
<gene>
    <name evidence="1" type="ORF">ILP92_06170</name>
</gene>
<dbReference type="EMBL" id="JAEKPD010000005">
    <property type="protein sequence ID" value="MBJ3762325.1"/>
    <property type="molecule type" value="Genomic_DNA"/>
</dbReference>
<reference evidence="1" key="1">
    <citation type="submission" date="2020-12" db="EMBL/GenBank/DDBJ databases">
        <title>Bacterial taxonomy.</title>
        <authorList>
            <person name="Pan X."/>
        </authorList>
    </citation>
    <scope>NUCLEOTIDE SEQUENCE</scope>
    <source>
        <strain evidence="1">KCTC 52957</strain>
    </source>
</reference>
<proteinExistence type="predicted"/>
<protein>
    <submittedName>
        <fullName evidence="1">Uncharacterized protein</fullName>
    </submittedName>
</protein>
<evidence type="ECO:0000313" key="2">
    <source>
        <dbReference type="Proteomes" id="UP000642488"/>
    </source>
</evidence>
<organism evidence="1 2">
    <name type="scientific">Palleronia pontilimi</name>
    <dbReference type="NCBI Taxonomy" id="1964209"/>
    <lineage>
        <taxon>Bacteria</taxon>
        <taxon>Pseudomonadati</taxon>
        <taxon>Pseudomonadota</taxon>
        <taxon>Alphaproteobacteria</taxon>
        <taxon>Rhodobacterales</taxon>
        <taxon>Roseobacteraceae</taxon>
        <taxon>Palleronia</taxon>
    </lineage>
</organism>
<evidence type="ECO:0000313" key="1">
    <source>
        <dbReference type="EMBL" id="MBJ3762325.1"/>
    </source>
</evidence>
<dbReference type="AlphaFoldDB" id="A0A934IF58"/>
<dbReference type="RefSeq" id="WP_198915491.1">
    <property type="nucleotide sequence ID" value="NZ_JAEKPD010000005.1"/>
</dbReference>
<dbReference type="Proteomes" id="UP000642488">
    <property type="component" value="Unassembled WGS sequence"/>
</dbReference>
<comment type="caution">
    <text evidence="1">The sequence shown here is derived from an EMBL/GenBank/DDBJ whole genome shotgun (WGS) entry which is preliminary data.</text>
</comment>
<keyword evidence="2" id="KW-1185">Reference proteome</keyword>
<name>A0A934IF58_9RHOB</name>
<sequence length="378" mass="42361">MTVTQDADPTREHVGITDTFAARRYFAKFRRITGHLVRVAAEMERDRLLRRDEVAILTGYVARLANTFEALGTKYLMTGRDGGTYLGSLAIDRVESGFPIHRELLQMAADASQLDRHLSGTPGRARLIEEMIARIVGDLEIPTRLQFTMSQRLYYEALAKGNLFWPQNDPVALWQGEGDGRRRYLLHWAIYDSQVNLPTVYLLELEDSGRVALPKDAARWASVQAHLAAQSLGGLKLVTIASGFDTDFDDLHPKRLRRLHLGPMYSSAFTRQHGPIRDVLEAARAPAGDDWALAWTVEDLQADRVREERKGWFGTVERQIFALDPFEGRGAETGATATRRAVILPQRPYQALAELQPAGFRDVTKYVVSAAGSVMKAQ</sequence>